<dbReference type="VEuPathDB" id="TrichDB:TRFO_05948"/>
<evidence type="ECO:0000313" key="5">
    <source>
        <dbReference type="Proteomes" id="UP000179807"/>
    </source>
</evidence>
<feature type="region of interest" description="Disordered" evidence="3">
    <location>
        <begin position="865"/>
        <end position="896"/>
    </location>
</feature>
<organism evidence="4 5">
    <name type="scientific">Tritrichomonas foetus</name>
    <dbReference type="NCBI Taxonomy" id="1144522"/>
    <lineage>
        <taxon>Eukaryota</taxon>
        <taxon>Metamonada</taxon>
        <taxon>Parabasalia</taxon>
        <taxon>Tritrichomonadida</taxon>
        <taxon>Tritrichomonadidae</taxon>
        <taxon>Tritrichomonas</taxon>
    </lineage>
</organism>
<evidence type="ECO:0000313" key="4">
    <source>
        <dbReference type="EMBL" id="OHT05365.1"/>
    </source>
</evidence>
<sequence>MDGGGSSTPPNEVQTQDNLPALQIIQELVESNQITNDLFRDLSFKLTKLHQAFTQSCSNEQVLMRRTRDYDKELKSQKLVIQNTAQEQQEHRSLLTSLRQYVTNIQVELDATQEQIASTDANTRVKQKEKEKLEDKVSKAHDDEVTKLAPTRNQVQNEISSLEKAISDIKNKIVTLCKFNNDLKEKITNAEEQLMELDKKKRTSNQKMLEIGSIPVKTRQKCAQVETNHNAMLAEEKNSNIQLQTIEQSLYQSQLRSHDLEVEFQHVSNDIEGLNYAISSMKSQFDDLRRQLSDRTAQKQQLEFDSRKASKQLLELDKEVSTIDQKLENIGKDTERKQLETMRMEEMISRMLLEKQSLEGQLKTMRNDKEREIDNVAKLRKQYNQQLNDKEEAIKALMSMETVNEKLQIKIHEAHEERERKQGIMDNLTLKERDLTQQLADASLIRDRKARDMASMKKKTRDAKAMAMEKNLDYLDLCRKLEQDQIKMREFSELYEKVKLDRNRHVNTIQTSKQLIVEMKEKIKILENEIEVLRLEYEQIASYVQLQKNQLHEAFKKRDATKVELKKAENAYKDLMSKIDFQASETERMNHILQSLEDQINYQQGRYSAQADDCAERQRMLIDKQDELCIIYEQFNRHQEIMRVGETAISDKEEELKLLNLQLRDFTRRIDVMQRKLPQLRSYNEEIRELKRQLKIEKREVEKITKKIEVPDMKERQRAYCGHDFTLKELEDKVSLYEQRINSKEQQLWEKQILLREIQDKINAITGDANRDTTKTQRILEKGGRIRAETMAARRKKLATLSELAIYQAQKIELKRQKEEIKQEINAASERTARGEAFDDYSARILRMETRDMYLRSQRITQIFDEDEDDENRPKGRQKFDAYPTADGLSRPYGAFPVFQPAPPPGYIRHYRKEAPVPIEM</sequence>
<accession>A0A1J4K7H7</accession>
<dbReference type="Proteomes" id="UP000179807">
    <property type="component" value="Unassembled WGS sequence"/>
</dbReference>
<dbReference type="GeneID" id="94827505"/>
<dbReference type="RefSeq" id="XP_068358501.1">
    <property type="nucleotide sequence ID" value="XM_068492801.1"/>
</dbReference>
<dbReference type="PANTHER" id="PTHR32083:SF34">
    <property type="entry name" value="COILED-COIL DOMAIN-CONTAINING PROTEIN 146"/>
    <property type="match status" value="1"/>
</dbReference>
<protein>
    <submittedName>
        <fullName evidence="4">Uncharacterized protein</fullName>
    </submittedName>
</protein>
<dbReference type="OrthoDB" id="10262929at2759"/>
<feature type="coiled-coil region" evidence="2">
    <location>
        <begin position="649"/>
        <end position="747"/>
    </location>
</feature>
<keyword evidence="5" id="KW-1185">Reference proteome</keyword>
<dbReference type="Gene3D" id="1.10.287.1490">
    <property type="match status" value="1"/>
</dbReference>
<dbReference type="EMBL" id="MLAK01000760">
    <property type="protein sequence ID" value="OHT05365.1"/>
    <property type="molecule type" value="Genomic_DNA"/>
</dbReference>
<dbReference type="AlphaFoldDB" id="A0A1J4K7H7"/>
<feature type="coiled-coil region" evidence="2">
    <location>
        <begin position="348"/>
        <end position="417"/>
    </location>
</feature>
<proteinExistence type="predicted"/>
<dbReference type="GO" id="GO:0005856">
    <property type="term" value="C:cytoskeleton"/>
    <property type="evidence" value="ECO:0007669"/>
    <property type="project" value="TreeGrafter"/>
</dbReference>
<name>A0A1J4K7H7_9EUKA</name>
<evidence type="ECO:0000256" key="1">
    <source>
        <dbReference type="ARBA" id="ARBA00023054"/>
    </source>
</evidence>
<feature type="coiled-coil region" evidence="2">
    <location>
        <begin position="509"/>
        <end position="585"/>
    </location>
</feature>
<feature type="coiled-coil region" evidence="2">
    <location>
        <begin position="804"/>
        <end position="831"/>
    </location>
</feature>
<reference evidence="4" key="1">
    <citation type="submission" date="2016-10" db="EMBL/GenBank/DDBJ databases">
        <authorList>
            <person name="Benchimol M."/>
            <person name="Almeida L.G."/>
            <person name="Vasconcelos A.T."/>
            <person name="Perreira-Neves A."/>
            <person name="Rosa I.A."/>
            <person name="Tasca T."/>
            <person name="Bogo M.R."/>
            <person name="de Souza W."/>
        </authorList>
    </citation>
    <scope>NUCLEOTIDE SEQUENCE [LARGE SCALE GENOMIC DNA]</scope>
    <source>
        <strain evidence="4">K</strain>
    </source>
</reference>
<feature type="coiled-coil region" evidence="2">
    <location>
        <begin position="152"/>
        <end position="207"/>
    </location>
</feature>
<comment type="caution">
    <text evidence="4">The sequence shown here is derived from an EMBL/GenBank/DDBJ whole genome shotgun (WGS) entry which is preliminary data.</text>
</comment>
<evidence type="ECO:0000256" key="3">
    <source>
        <dbReference type="SAM" id="MobiDB-lite"/>
    </source>
</evidence>
<dbReference type="PANTHER" id="PTHR32083">
    <property type="entry name" value="CILIA AND FLAGELLA-ASSOCIATED PROTEIN 58-RELATED"/>
    <property type="match status" value="1"/>
</dbReference>
<evidence type="ECO:0000256" key="2">
    <source>
        <dbReference type="SAM" id="Coils"/>
    </source>
</evidence>
<gene>
    <name evidence="4" type="ORF">TRFO_05948</name>
</gene>
<keyword evidence="1 2" id="KW-0175">Coiled coil</keyword>